<evidence type="ECO:0000256" key="11">
    <source>
        <dbReference type="SAM" id="MobiDB-lite"/>
    </source>
</evidence>
<keyword evidence="6 10" id="KW-0812">Transmembrane</keyword>
<keyword evidence="9 10" id="KW-0472">Membrane</keyword>
<proteinExistence type="inferred from homology"/>
<dbReference type="PANTHER" id="PTHR33446:SF2">
    <property type="entry name" value="PROTEIN TONB"/>
    <property type="match status" value="1"/>
</dbReference>
<dbReference type="Pfam" id="PF03544">
    <property type="entry name" value="TonB_C"/>
    <property type="match status" value="1"/>
</dbReference>
<dbReference type="Proteomes" id="UP000768471">
    <property type="component" value="Unassembled WGS sequence"/>
</dbReference>
<feature type="compositionally biased region" description="Basic and acidic residues" evidence="11">
    <location>
        <begin position="122"/>
        <end position="136"/>
    </location>
</feature>
<name>A0ABS0N8L8_9NEIS</name>
<feature type="transmembrane region" description="Helical" evidence="10">
    <location>
        <begin position="7"/>
        <end position="27"/>
    </location>
</feature>
<evidence type="ECO:0000256" key="7">
    <source>
        <dbReference type="ARBA" id="ARBA00022927"/>
    </source>
</evidence>
<feature type="compositionally biased region" description="Low complexity" evidence="11">
    <location>
        <begin position="137"/>
        <end position="157"/>
    </location>
</feature>
<evidence type="ECO:0000256" key="9">
    <source>
        <dbReference type="ARBA" id="ARBA00023136"/>
    </source>
</evidence>
<keyword evidence="8 10" id="KW-1133">Transmembrane helix</keyword>
<dbReference type="EMBL" id="JACSGR010000002">
    <property type="protein sequence ID" value="MBH5328625.1"/>
    <property type="molecule type" value="Genomic_DNA"/>
</dbReference>
<keyword evidence="4 10" id="KW-1003">Cell membrane</keyword>
<dbReference type="InterPro" id="IPR051045">
    <property type="entry name" value="TonB-dependent_transducer"/>
</dbReference>
<evidence type="ECO:0000313" key="14">
    <source>
        <dbReference type="Proteomes" id="UP000768471"/>
    </source>
</evidence>
<keyword evidence="10" id="KW-0735">Signal-anchor</keyword>
<evidence type="ECO:0000313" key="13">
    <source>
        <dbReference type="EMBL" id="MBH5328625.1"/>
    </source>
</evidence>
<dbReference type="InterPro" id="IPR037682">
    <property type="entry name" value="TonB_C"/>
</dbReference>
<keyword evidence="7 10" id="KW-0653">Protein transport</keyword>
<dbReference type="SUPFAM" id="SSF74653">
    <property type="entry name" value="TolA/TonB C-terminal domain"/>
    <property type="match status" value="1"/>
</dbReference>
<evidence type="ECO:0000256" key="8">
    <source>
        <dbReference type="ARBA" id="ARBA00022989"/>
    </source>
</evidence>
<comment type="function">
    <text evidence="10">Interacts with outer membrane receptor proteins that carry out high-affinity binding and energy dependent uptake into the periplasmic space of specific substrates. It could act to transduce energy from the cytoplasmic membrane to specific energy-requiring processes in the outer membrane, resulting in the release into the periplasm of ligands bound by these outer membrane proteins.</text>
</comment>
<dbReference type="InterPro" id="IPR006260">
    <property type="entry name" value="TonB/TolA_C"/>
</dbReference>
<comment type="caution">
    <text evidence="13">The sequence shown here is derived from an EMBL/GenBank/DDBJ whole genome shotgun (WGS) entry which is preliminary data.</text>
</comment>
<dbReference type="InterPro" id="IPR003538">
    <property type="entry name" value="TonB"/>
</dbReference>
<sequence length="314" mass="31695">MQNENRFLSPAALLFVIAAHALLYWLLVSVKPPELPAEPPGLSFVDLGMLGGGGGGGGQGGDVVVEEEPAPAQGRPEQPPAPPQPKPEQPKPAPEQRAQIKPVERTDRPADIVQPKPQPEVKPVRPEPKPEPRPEAKPVAPANTPPSSTAGSHSAGGSSSGQGHGAPSAGSGGGSGGGQGTGVGPGQGSGRGPGSGSGEGGGHGSGIGSGNGPGTGGGGGGDSNPTHIGGYLNNPKPPYPPQLEEEGISGTVRLRVMVETNGKPSSVEVLSATHPLFGRSAEKTVRERYTFVPAKRNGQPIRASYTFTLRFTAR</sequence>
<comment type="subcellular location">
    <subcellularLocation>
        <location evidence="1 10">Cell inner membrane</location>
        <topology evidence="1 10">Single-pass membrane protein</topology>
        <orientation evidence="1 10">Periplasmic side</orientation>
    </subcellularLocation>
</comment>
<comment type="similarity">
    <text evidence="2 10">Belongs to the TonB family.</text>
</comment>
<evidence type="ECO:0000256" key="2">
    <source>
        <dbReference type="ARBA" id="ARBA00006555"/>
    </source>
</evidence>
<evidence type="ECO:0000256" key="10">
    <source>
        <dbReference type="RuleBase" id="RU362123"/>
    </source>
</evidence>
<feature type="compositionally biased region" description="Pro residues" evidence="11">
    <location>
        <begin position="77"/>
        <end position="93"/>
    </location>
</feature>
<evidence type="ECO:0000259" key="12">
    <source>
        <dbReference type="PROSITE" id="PS52015"/>
    </source>
</evidence>
<feature type="compositionally biased region" description="Gly residues" evidence="11">
    <location>
        <begin position="158"/>
        <end position="222"/>
    </location>
</feature>
<reference evidence="13 14" key="1">
    <citation type="submission" date="2020-09" db="EMBL/GenBank/DDBJ databases">
        <title>Eikenella S3660 sp. nov., isolated from a throat swab.</title>
        <authorList>
            <person name="Buhl M."/>
        </authorList>
    </citation>
    <scope>NUCLEOTIDE SEQUENCE [LARGE SCALE GENOMIC DNA]</scope>
    <source>
        <strain evidence="13 14">S3360</strain>
    </source>
</reference>
<organism evidence="13 14">
    <name type="scientific">Eikenella glucosivorans</name>
    <dbReference type="NCBI Taxonomy" id="2766967"/>
    <lineage>
        <taxon>Bacteria</taxon>
        <taxon>Pseudomonadati</taxon>
        <taxon>Pseudomonadota</taxon>
        <taxon>Betaproteobacteria</taxon>
        <taxon>Neisseriales</taxon>
        <taxon>Neisseriaceae</taxon>
        <taxon>Eikenella</taxon>
    </lineage>
</organism>
<feature type="domain" description="TonB C-terminal" evidence="12">
    <location>
        <begin position="224"/>
        <end position="314"/>
    </location>
</feature>
<keyword evidence="5 10" id="KW-0997">Cell inner membrane</keyword>
<dbReference type="NCBIfam" id="TIGR01352">
    <property type="entry name" value="tonB_Cterm"/>
    <property type="match status" value="1"/>
</dbReference>
<accession>A0ABS0N8L8</accession>
<protein>
    <recommendedName>
        <fullName evidence="10">Protein TonB</fullName>
    </recommendedName>
</protein>
<evidence type="ECO:0000256" key="1">
    <source>
        <dbReference type="ARBA" id="ARBA00004383"/>
    </source>
</evidence>
<evidence type="ECO:0000256" key="4">
    <source>
        <dbReference type="ARBA" id="ARBA00022475"/>
    </source>
</evidence>
<keyword evidence="3 10" id="KW-0813">Transport</keyword>
<dbReference type="PANTHER" id="PTHR33446">
    <property type="entry name" value="PROTEIN TONB-RELATED"/>
    <property type="match status" value="1"/>
</dbReference>
<keyword evidence="14" id="KW-1185">Reference proteome</keyword>
<evidence type="ECO:0000256" key="5">
    <source>
        <dbReference type="ARBA" id="ARBA00022519"/>
    </source>
</evidence>
<feature type="region of interest" description="Disordered" evidence="11">
    <location>
        <begin position="53"/>
        <end position="241"/>
    </location>
</feature>
<dbReference type="PRINTS" id="PR01374">
    <property type="entry name" value="TONBPROTEIN"/>
</dbReference>
<gene>
    <name evidence="13" type="ORF">H9Q10_02930</name>
</gene>
<dbReference type="RefSeq" id="WP_197902541.1">
    <property type="nucleotide sequence ID" value="NZ_JACSGR010000002.1"/>
</dbReference>
<dbReference type="PROSITE" id="PS52015">
    <property type="entry name" value="TONB_CTD"/>
    <property type="match status" value="1"/>
</dbReference>
<dbReference type="Gene3D" id="3.30.1150.10">
    <property type="match status" value="1"/>
</dbReference>
<evidence type="ECO:0000256" key="6">
    <source>
        <dbReference type="ARBA" id="ARBA00022692"/>
    </source>
</evidence>
<evidence type="ECO:0000256" key="3">
    <source>
        <dbReference type="ARBA" id="ARBA00022448"/>
    </source>
</evidence>